<dbReference type="GO" id="GO:0008270">
    <property type="term" value="F:zinc ion binding"/>
    <property type="evidence" value="ECO:0007669"/>
    <property type="project" value="UniProtKB-UniRule"/>
</dbReference>
<name>A0A061S2X3_9CHLO</name>
<organism evidence="4">
    <name type="scientific">Tetraselmis sp. GSL018</name>
    <dbReference type="NCBI Taxonomy" id="582737"/>
    <lineage>
        <taxon>Eukaryota</taxon>
        <taxon>Viridiplantae</taxon>
        <taxon>Chlorophyta</taxon>
        <taxon>core chlorophytes</taxon>
        <taxon>Chlorodendrophyceae</taxon>
        <taxon>Chlorodendrales</taxon>
        <taxon>Chlorodendraceae</taxon>
        <taxon>Tetraselmis</taxon>
    </lineage>
</organism>
<dbReference type="GO" id="GO:0016567">
    <property type="term" value="P:protein ubiquitination"/>
    <property type="evidence" value="ECO:0007669"/>
    <property type="project" value="UniProtKB-UniRule"/>
</dbReference>
<dbReference type="InterPro" id="IPR039164">
    <property type="entry name" value="UBR1-like"/>
</dbReference>
<keyword evidence="1" id="KW-0833">Ubl conjugation pathway</keyword>
<proteinExistence type="inferred from homology"/>
<comment type="pathway">
    <text evidence="1">Protein modification; protein ubiquitination.</text>
</comment>
<dbReference type="GO" id="GO:0071596">
    <property type="term" value="P:ubiquitin-dependent protein catabolic process via the N-end rule pathway"/>
    <property type="evidence" value="ECO:0007669"/>
    <property type="project" value="UniProtKB-UniRule"/>
</dbReference>
<dbReference type="GO" id="GO:0000151">
    <property type="term" value="C:ubiquitin ligase complex"/>
    <property type="evidence" value="ECO:0007669"/>
    <property type="project" value="TreeGrafter"/>
</dbReference>
<dbReference type="InterPro" id="IPR044046">
    <property type="entry name" value="E3_ligase_UBR-like_C"/>
</dbReference>
<keyword evidence="1" id="KW-0808">Transferase</keyword>
<protein>
    <recommendedName>
        <fullName evidence="1">E3 ubiquitin-protein ligase</fullName>
        <ecNumber evidence="1">2.3.2.27</ecNumber>
    </recommendedName>
</protein>
<reference evidence="4" key="1">
    <citation type="submission" date="2014-05" db="EMBL/GenBank/DDBJ databases">
        <title>The transcriptome of the halophilic microalga Tetraselmis sp. GSL018 isolated from the Great Salt Lake, Utah.</title>
        <authorList>
            <person name="Jinkerson R.E."/>
            <person name="D'Adamo S."/>
            <person name="Posewitz M.C."/>
        </authorList>
    </citation>
    <scope>NUCLEOTIDE SEQUENCE</scope>
    <source>
        <strain evidence="4">GSL018</strain>
    </source>
</reference>
<dbReference type="AlphaFoldDB" id="A0A061S2X3"/>
<comment type="catalytic activity">
    <reaction evidence="1">
        <text>S-ubiquitinyl-[E2 ubiquitin-conjugating enzyme]-L-cysteine + [acceptor protein]-L-lysine = [E2 ubiquitin-conjugating enzyme]-L-cysteine + N(6)-ubiquitinyl-[acceptor protein]-L-lysine.</text>
        <dbReference type="EC" id="2.3.2.27"/>
    </reaction>
</comment>
<dbReference type="EMBL" id="GBEZ01006835">
    <property type="protein sequence ID" value="JAC78583.1"/>
    <property type="molecule type" value="Transcribed_RNA"/>
</dbReference>
<accession>A0A061S2X3</accession>
<gene>
    <name evidence="4" type="primary">UBR3</name>
    <name evidence="4" type="ORF">TSPGSL018_14769</name>
    <name evidence="3" type="ORF">TSPGSL018_8595</name>
</gene>
<keyword evidence="1" id="KW-0863">Zinc-finger</keyword>
<feature type="domain" description="E3 ubiquitin-protein ligase UBR-like C-terminal" evidence="2">
    <location>
        <begin position="62"/>
        <end position="311"/>
    </location>
</feature>
<keyword evidence="1" id="KW-0479">Metal-binding</keyword>
<evidence type="ECO:0000313" key="4">
    <source>
        <dbReference type="EMBL" id="JAC78583.1"/>
    </source>
</evidence>
<sequence>MELLALGASSPGGWRPMGQLLAEALPTVHAVAVCQAAMAAAASRQPGCELVGLWESVERTTAERSSEGEALLEATAVQLLPLLRRMLALRALLCGDPDPPSAGALAAAEGGASSSAEGSAEAVKEFRAAAAALGLPPACEAIASVRSGGRLSERLRLWCARLTAAAANSAWEERPPVGPLRLPPVLRRPSLLPLPKHYHHLFLGLSEATCDVCGACPSDPALCLATGAILCCDEHTGCLSYAWQFGAGTGVFLLLKVTRLLVVRTGERACNNHPSMCIYLDDHGEADPWMQRGRALYLSKRRYELVSSLWSSAALDYDTSILFASFLTSRGPLHPVNRWG</sequence>
<dbReference type="Pfam" id="PF18995">
    <property type="entry name" value="PRT6_C"/>
    <property type="match status" value="1"/>
</dbReference>
<comment type="function">
    <text evidence="1">Ubiquitin ligase protein which is a component of the N-end rule pathway. Recognizes and binds to proteins bearing specific N-terminal residues that are destabilizing according to the N-end rule, leading to their ubiquitination and subsequent degradation.</text>
</comment>
<evidence type="ECO:0000259" key="2">
    <source>
        <dbReference type="Pfam" id="PF18995"/>
    </source>
</evidence>
<dbReference type="GO" id="GO:0005737">
    <property type="term" value="C:cytoplasm"/>
    <property type="evidence" value="ECO:0007669"/>
    <property type="project" value="TreeGrafter"/>
</dbReference>
<keyword evidence="1" id="KW-0862">Zinc</keyword>
<dbReference type="EMBL" id="GBEZ01017889">
    <property type="protein sequence ID" value="JAC68490.1"/>
    <property type="molecule type" value="Transcribed_RNA"/>
</dbReference>
<comment type="similarity">
    <text evidence="1">Belongs to the E3 ubiquitin-protein ligase UBR1-like family.</text>
</comment>
<dbReference type="PANTHER" id="PTHR21497:SF24">
    <property type="entry name" value="E3 UBIQUITIN-PROTEIN LIGASE UBR1"/>
    <property type="match status" value="1"/>
</dbReference>
<evidence type="ECO:0000313" key="3">
    <source>
        <dbReference type="EMBL" id="JAC68490.1"/>
    </source>
</evidence>
<dbReference type="PANTHER" id="PTHR21497">
    <property type="entry name" value="UBIQUITIN LIGASE E3 ALPHA-RELATED"/>
    <property type="match status" value="1"/>
</dbReference>
<evidence type="ECO:0000256" key="1">
    <source>
        <dbReference type="RuleBase" id="RU366018"/>
    </source>
</evidence>
<dbReference type="EC" id="2.3.2.27" evidence="1"/>
<dbReference type="GO" id="GO:0061630">
    <property type="term" value="F:ubiquitin protein ligase activity"/>
    <property type="evidence" value="ECO:0007669"/>
    <property type="project" value="UniProtKB-UniRule"/>
</dbReference>
<dbReference type="UniPathway" id="UPA00143"/>